<dbReference type="InterPro" id="IPR027417">
    <property type="entry name" value="P-loop_NTPase"/>
</dbReference>
<name>A0A679JDL1_9HYPH</name>
<dbReference type="PANTHER" id="PTHR32114:SF2">
    <property type="entry name" value="ABC TRANSPORTER ABCH.3"/>
    <property type="match status" value="1"/>
</dbReference>
<keyword evidence="3" id="KW-0614">Plasmid</keyword>
<dbReference type="InterPro" id="IPR017599">
    <property type="entry name" value="DNA_S_DndD"/>
</dbReference>
<dbReference type="Pfam" id="PF13476">
    <property type="entry name" value="AAA_23"/>
    <property type="match status" value="1"/>
</dbReference>
<dbReference type="EMBL" id="LR743510">
    <property type="protein sequence ID" value="CAA2136842.1"/>
    <property type="molecule type" value="Genomic_DNA"/>
</dbReference>
<accession>A0A679JDL1</accession>
<dbReference type="InterPro" id="IPR038729">
    <property type="entry name" value="Rad50/SbcC_AAA"/>
</dbReference>
<keyword evidence="1" id="KW-0175">Coiled coil</keyword>
<feature type="coiled-coil region" evidence="1">
    <location>
        <begin position="216"/>
        <end position="243"/>
    </location>
</feature>
<proteinExistence type="predicted"/>
<organism evidence="3">
    <name type="scientific">Methylobacterium bullatum</name>
    <dbReference type="NCBI Taxonomy" id="570505"/>
    <lineage>
        <taxon>Bacteria</taxon>
        <taxon>Pseudomonadati</taxon>
        <taxon>Pseudomonadota</taxon>
        <taxon>Alphaproteobacteria</taxon>
        <taxon>Hyphomicrobiales</taxon>
        <taxon>Methylobacteriaceae</taxon>
        <taxon>Methylobacterium</taxon>
    </lineage>
</organism>
<dbReference type="Gene3D" id="3.40.50.300">
    <property type="entry name" value="P-loop containing nucleotide triphosphate hydrolases"/>
    <property type="match status" value="2"/>
</dbReference>
<evidence type="ECO:0000256" key="1">
    <source>
        <dbReference type="SAM" id="Coils"/>
    </source>
</evidence>
<dbReference type="GO" id="GO:0016887">
    <property type="term" value="F:ATP hydrolysis activity"/>
    <property type="evidence" value="ECO:0007669"/>
    <property type="project" value="InterPro"/>
</dbReference>
<evidence type="ECO:0000259" key="2">
    <source>
        <dbReference type="Pfam" id="PF13476"/>
    </source>
</evidence>
<gene>
    <name evidence="3" type="primary">recF_1</name>
    <name evidence="3" type="ORF">MBLL_00364</name>
</gene>
<dbReference type="NCBIfam" id="TIGR03185">
    <property type="entry name" value="DNA_S_dndD"/>
    <property type="match status" value="1"/>
</dbReference>
<dbReference type="GO" id="GO:0006302">
    <property type="term" value="P:double-strand break repair"/>
    <property type="evidence" value="ECO:0007669"/>
    <property type="project" value="InterPro"/>
</dbReference>
<reference evidence="3" key="1">
    <citation type="submission" date="2019-12" db="EMBL/GenBank/DDBJ databases">
        <authorList>
            <person name="Cremers G."/>
        </authorList>
    </citation>
    <scope>NUCLEOTIDE SEQUENCE</scope>
    <source>
        <strain evidence="3">Mbul2</strain>
        <plasmid evidence="3">1</plasmid>
    </source>
</reference>
<feature type="domain" description="Rad50/SbcC-type AAA" evidence="2">
    <location>
        <begin position="6"/>
        <end position="101"/>
    </location>
</feature>
<dbReference type="REBASE" id="371050">
    <property type="entry name" value="M.Mbu12DndDP"/>
</dbReference>
<dbReference type="AlphaFoldDB" id="A0A679JDL1"/>
<protein>
    <submittedName>
        <fullName evidence="3">DNA replication and repair protein RecF</fullName>
    </submittedName>
</protein>
<evidence type="ECO:0000313" key="3">
    <source>
        <dbReference type="EMBL" id="CAA2136842.1"/>
    </source>
</evidence>
<geneLocation type="plasmid" evidence="3">
    <name>1</name>
</geneLocation>
<dbReference type="SUPFAM" id="SSF52540">
    <property type="entry name" value="P-loop containing nucleoside triphosphate hydrolases"/>
    <property type="match status" value="1"/>
</dbReference>
<sequence length="669" mass="73132">MMLRTVRLHDFGLYGGENTFDLAPRRGADGRSAPIVLVGGRNGAGKTTLLEAVRLALYGRRALGPRVSQSDYEEHLRGRIHTRRGATSARVEVEFDYAEAGVVHRYHVGRGWSVRGKALSEHLQVEKDGAPVSSVPREEWHQFLQELVPPGVSQLFFFDGEKIQDIADAPEYDDGQLAEAVRGLLGIELVGRLRDDLALLVARHRRSAAEDAIPRLQACDREIAEVEARAAVLSDEVAELASARDSHVRVADHVRLRFVAEGGDDAARRGQAEAGRDEARRDVVRCENDLRALANKLLPFAVAPRLVARFRDALARSGAGGERSRAGQSLAGAMLAWRASGDPPRQARWDSRHWEDIERFIADWTGGGAASTSAAFREVGDGRAALERLEEAEAVTRPHALSLARELEGNASRLAAAERALARADNAAAGLLLEELGLAEQKVGATEATLRARRTDLDLARGRLASLARERRSILAVDDEAQKSGDRAGLAARAVKALAVYEERLLLQKLARLEREFTSCFNRLARKKSLVASVRIDRTTFAATLVDAAGRQLPKAQLSAGEKQIYAIAMLWALARTSGRPLPMIIDTPLGRLDSEHRRNLVRHYFPEASHQVVLLSTDTEVDGELARELAGSVSHSYTLEFAEGRTHVVSGFFEDAAREGDGLALQQA</sequence>
<dbReference type="PANTHER" id="PTHR32114">
    <property type="entry name" value="ABC TRANSPORTER ABCH.3"/>
    <property type="match status" value="1"/>
</dbReference>
<dbReference type="RefSeq" id="WP_339158928.1">
    <property type="nucleotide sequence ID" value="NZ_LR743510.1"/>
</dbReference>